<dbReference type="Proteomes" id="UP000696573">
    <property type="component" value="Unassembled WGS sequence"/>
</dbReference>
<organism evidence="1 2">
    <name type="scientific">Clonostachys rhizophaga</name>
    <dbReference type="NCBI Taxonomy" id="160324"/>
    <lineage>
        <taxon>Eukaryota</taxon>
        <taxon>Fungi</taxon>
        <taxon>Dikarya</taxon>
        <taxon>Ascomycota</taxon>
        <taxon>Pezizomycotina</taxon>
        <taxon>Sordariomycetes</taxon>
        <taxon>Hypocreomycetidae</taxon>
        <taxon>Hypocreales</taxon>
        <taxon>Bionectriaceae</taxon>
        <taxon>Clonostachys</taxon>
    </lineage>
</organism>
<dbReference type="EMBL" id="CABFNQ020000731">
    <property type="protein sequence ID" value="CAH0028234.1"/>
    <property type="molecule type" value="Genomic_DNA"/>
</dbReference>
<evidence type="ECO:0000313" key="1">
    <source>
        <dbReference type="EMBL" id="CAH0028234.1"/>
    </source>
</evidence>
<dbReference type="OrthoDB" id="5086500at2759"/>
<protein>
    <submittedName>
        <fullName evidence="1">Uncharacterized protein</fullName>
    </submittedName>
</protein>
<proteinExistence type="predicted"/>
<reference evidence="1" key="1">
    <citation type="submission" date="2021-10" db="EMBL/GenBank/DDBJ databases">
        <authorList>
            <person name="Piombo E."/>
        </authorList>
    </citation>
    <scope>NUCLEOTIDE SEQUENCE</scope>
</reference>
<sequence>MSGFEVLGLAHSIFQTISFAHETLNICIALYDKQKTPDAEVEEIASSMVVAAEKVTAICDKNKKALTKEIAQIASGCKNDSLGEEIAQIAKECTKITSQLKSEVEKITRLDTSGNFLITIKAASMYLWNKAKLKKLNETLCYYREQLKALLITQIW</sequence>
<evidence type="ECO:0000313" key="2">
    <source>
        <dbReference type="Proteomes" id="UP000696573"/>
    </source>
</evidence>
<keyword evidence="2" id="KW-1185">Reference proteome</keyword>
<comment type="caution">
    <text evidence="1">The sequence shown here is derived from an EMBL/GenBank/DDBJ whole genome shotgun (WGS) entry which is preliminary data.</text>
</comment>
<gene>
    <name evidence="1" type="ORF">CRHIZ90672A_00012528</name>
</gene>
<accession>A0A9N9VRR7</accession>
<dbReference type="AlphaFoldDB" id="A0A9N9VRR7"/>
<name>A0A9N9VRR7_9HYPO</name>